<reference evidence="1 2" key="2">
    <citation type="submission" date="2018-11" db="EMBL/GenBank/DDBJ databases">
        <authorList>
            <consortium name="Pathogen Informatics"/>
        </authorList>
    </citation>
    <scope>NUCLEOTIDE SEQUENCE [LARGE SCALE GENOMIC DNA]</scope>
</reference>
<protein>
    <submittedName>
        <fullName evidence="3">Tubulin-specific chaperone E (inferred by orthology to a human protein)</fullName>
    </submittedName>
</protein>
<dbReference type="Gene3D" id="3.80.10.10">
    <property type="entry name" value="Ribonuclease Inhibitor"/>
    <property type="match status" value="1"/>
</dbReference>
<evidence type="ECO:0000313" key="2">
    <source>
        <dbReference type="Proteomes" id="UP000271162"/>
    </source>
</evidence>
<dbReference type="WBParaSite" id="NBR_0000494501-mRNA-1">
    <property type="protein sequence ID" value="NBR_0000494501-mRNA-1"/>
    <property type="gene ID" value="NBR_0000494501"/>
</dbReference>
<organism evidence="3">
    <name type="scientific">Nippostrongylus brasiliensis</name>
    <name type="common">Rat hookworm</name>
    <dbReference type="NCBI Taxonomy" id="27835"/>
    <lineage>
        <taxon>Eukaryota</taxon>
        <taxon>Metazoa</taxon>
        <taxon>Ecdysozoa</taxon>
        <taxon>Nematoda</taxon>
        <taxon>Chromadorea</taxon>
        <taxon>Rhabditida</taxon>
        <taxon>Rhabditina</taxon>
        <taxon>Rhabditomorpha</taxon>
        <taxon>Strongyloidea</taxon>
        <taxon>Heligmosomidae</taxon>
        <taxon>Nippostrongylus</taxon>
    </lineage>
</organism>
<accession>A0A0N4XQZ3</accession>
<dbReference type="Proteomes" id="UP000271162">
    <property type="component" value="Unassembled WGS sequence"/>
</dbReference>
<gene>
    <name evidence="1" type="ORF">NBR_LOCUS4946</name>
</gene>
<reference evidence="3" key="1">
    <citation type="submission" date="2017-02" db="UniProtKB">
        <authorList>
            <consortium name="WormBaseParasite"/>
        </authorList>
    </citation>
    <scope>IDENTIFICATION</scope>
</reference>
<dbReference type="SUPFAM" id="SSF52075">
    <property type="entry name" value="Outer arm dynein light chain 1"/>
    <property type="match status" value="1"/>
</dbReference>
<name>A0A0N4XQZ3_NIPBR</name>
<dbReference type="InterPro" id="IPR029071">
    <property type="entry name" value="Ubiquitin-like_domsf"/>
</dbReference>
<dbReference type="Gene3D" id="3.10.20.90">
    <property type="entry name" value="Phosphatidylinositol 3-kinase Catalytic Subunit, Chain A, domain 1"/>
    <property type="match status" value="1"/>
</dbReference>
<evidence type="ECO:0000313" key="1">
    <source>
        <dbReference type="EMBL" id="VDL68535.1"/>
    </source>
</evidence>
<dbReference type="InterPro" id="IPR032675">
    <property type="entry name" value="LRR_dom_sf"/>
</dbReference>
<dbReference type="SUPFAM" id="SSF54236">
    <property type="entry name" value="Ubiquitin-like"/>
    <property type="match status" value="1"/>
</dbReference>
<dbReference type="AlphaFoldDB" id="A0A0N4XQZ3"/>
<dbReference type="EMBL" id="UYSL01010484">
    <property type="protein sequence ID" value="VDL68535.1"/>
    <property type="molecule type" value="Genomic_DNA"/>
</dbReference>
<proteinExistence type="predicted"/>
<evidence type="ECO:0000313" key="3">
    <source>
        <dbReference type="WBParaSite" id="NBR_0000494501-mRNA-1"/>
    </source>
</evidence>
<keyword evidence="2" id="KW-1185">Reference proteome</keyword>
<dbReference type="STRING" id="27835.A0A0N4XQZ3"/>
<dbReference type="OMA" id="AINSWCK"/>
<sequence length="189" mass="21564">MLNIRNNKITEWSSINQLQSLPKLSVLYIDCDNLCCAPNIDVHEIIIAKLPGLVDLNRFEVSSIERHSAEVRFLDKYFSGEESLKADHLHDLDRLQKVHGTVDVDSKSCGLKVLPLTICYNDKTVKRKVPLAITVQKLSEMIGRVFSVNLLNMKLELDKGTHRVELDNPMRTLDFYSPELDDVLRFVAT</sequence>